<dbReference type="RefSeq" id="WP_177264630.1">
    <property type="nucleotide sequence ID" value="NZ_JACRWC010000112.1"/>
</dbReference>
<reference evidence="7" key="1">
    <citation type="submission" date="2020-08" db="EMBL/GenBank/DDBJ databases">
        <authorList>
            <person name="Liu C."/>
            <person name="Sun Q."/>
        </authorList>
    </citation>
    <scope>NUCLEOTIDE SEQUENCE</scope>
    <source>
        <strain evidence="7">BX16</strain>
    </source>
</reference>
<evidence type="ECO:0000256" key="1">
    <source>
        <dbReference type="ARBA" id="ARBA00008348"/>
    </source>
</evidence>
<feature type="domain" description="RNA-binding S4" evidence="6">
    <location>
        <begin position="1"/>
        <end position="59"/>
    </location>
</feature>
<dbReference type="NCBIfam" id="TIGR00093">
    <property type="entry name" value="pseudouridine synthase"/>
    <property type="match status" value="1"/>
</dbReference>
<dbReference type="CDD" id="cd02870">
    <property type="entry name" value="PseudoU_synth_RsuA_like"/>
    <property type="match status" value="1"/>
</dbReference>
<dbReference type="PROSITE" id="PS01149">
    <property type="entry name" value="PSI_RSU"/>
    <property type="match status" value="1"/>
</dbReference>
<dbReference type="GO" id="GO:0003723">
    <property type="term" value="F:RNA binding"/>
    <property type="evidence" value="ECO:0007669"/>
    <property type="project" value="UniProtKB-KW"/>
</dbReference>
<dbReference type="InterPro" id="IPR042092">
    <property type="entry name" value="PsdUridine_s_RsuA/RluB/E/F_cat"/>
</dbReference>
<dbReference type="Gene3D" id="3.30.70.580">
    <property type="entry name" value="Pseudouridine synthase I, catalytic domain, N-terminal subdomain"/>
    <property type="match status" value="1"/>
</dbReference>
<dbReference type="EMBL" id="JACRWC010000112">
    <property type="protein sequence ID" value="MBC6000250.1"/>
    <property type="molecule type" value="Genomic_DNA"/>
</dbReference>
<evidence type="ECO:0000313" key="7">
    <source>
        <dbReference type="EMBL" id="MBC6000250.1"/>
    </source>
</evidence>
<evidence type="ECO:0000313" key="8">
    <source>
        <dbReference type="Proteomes" id="UP000644115"/>
    </source>
</evidence>
<dbReference type="Pfam" id="PF01479">
    <property type="entry name" value="S4"/>
    <property type="match status" value="1"/>
</dbReference>
<dbReference type="Gene3D" id="3.30.70.1560">
    <property type="entry name" value="Alpha-L RNA-binding motif"/>
    <property type="match status" value="1"/>
</dbReference>
<dbReference type="GO" id="GO:0005829">
    <property type="term" value="C:cytosol"/>
    <property type="evidence" value="ECO:0007669"/>
    <property type="project" value="UniProtKB-ARBA"/>
</dbReference>
<gene>
    <name evidence="7" type="ORF">H8876_09585</name>
</gene>
<keyword evidence="2 4" id="KW-0694">RNA-binding</keyword>
<evidence type="ECO:0000256" key="3">
    <source>
        <dbReference type="ARBA" id="ARBA00023235"/>
    </source>
</evidence>
<dbReference type="InterPro" id="IPR036986">
    <property type="entry name" value="S4_RNA-bd_sf"/>
</dbReference>
<keyword evidence="8" id="KW-1185">Reference proteome</keyword>
<dbReference type="GO" id="GO:0000455">
    <property type="term" value="P:enzyme-directed rRNA pseudouridine synthesis"/>
    <property type="evidence" value="ECO:0007669"/>
    <property type="project" value="UniProtKB-ARBA"/>
</dbReference>
<dbReference type="EC" id="5.4.99.-" evidence="5"/>
<keyword evidence="3 5" id="KW-0413">Isomerase</keyword>
<dbReference type="InterPro" id="IPR000748">
    <property type="entry name" value="PsdUridine_synth_RsuA/RluB/E/F"/>
</dbReference>
<dbReference type="InterPro" id="IPR050343">
    <property type="entry name" value="RsuA_PseudoU_synthase"/>
</dbReference>
<dbReference type="InterPro" id="IPR002942">
    <property type="entry name" value="S4_RNA-bd"/>
</dbReference>
<dbReference type="PANTHER" id="PTHR47683">
    <property type="entry name" value="PSEUDOURIDINE SYNTHASE FAMILY PROTEIN-RELATED"/>
    <property type="match status" value="1"/>
</dbReference>
<dbReference type="InterPro" id="IPR018496">
    <property type="entry name" value="PsdUridine_synth_RsuA/RluB_CS"/>
</dbReference>
<dbReference type="InterPro" id="IPR020103">
    <property type="entry name" value="PsdUridine_synth_cat_dom_sf"/>
</dbReference>
<evidence type="ECO:0000256" key="5">
    <source>
        <dbReference type="RuleBase" id="RU003887"/>
    </source>
</evidence>
<comment type="caution">
    <text evidence="7">The sequence shown here is derived from an EMBL/GenBank/DDBJ whole genome shotgun (WGS) entry which is preliminary data.</text>
</comment>
<organism evidence="7 8">
    <name type="scientific">Lentihominibacter faecis</name>
    <dbReference type="NCBI Taxonomy" id="2764712"/>
    <lineage>
        <taxon>Bacteria</taxon>
        <taxon>Bacillati</taxon>
        <taxon>Bacillota</taxon>
        <taxon>Clostridia</taxon>
        <taxon>Peptostreptococcales</taxon>
        <taxon>Anaerovoracaceae</taxon>
        <taxon>Lentihominibacter</taxon>
    </lineage>
</organism>
<dbReference type="SMART" id="SM00363">
    <property type="entry name" value="S4"/>
    <property type="match status" value="1"/>
</dbReference>
<dbReference type="Gene3D" id="3.10.290.10">
    <property type="entry name" value="RNA-binding S4 domain"/>
    <property type="match status" value="1"/>
</dbReference>
<dbReference type="SUPFAM" id="SSF55120">
    <property type="entry name" value="Pseudouridine synthase"/>
    <property type="match status" value="1"/>
</dbReference>
<dbReference type="AlphaFoldDB" id="A0A923SSE3"/>
<protein>
    <recommendedName>
        <fullName evidence="5">Pseudouridine synthase</fullName>
        <ecNumber evidence="5">5.4.99.-</ecNumber>
    </recommendedName>
</protein>
<dbReference type="SUPFAM" id="SSF55174">
    <property type="entry name" value="Alpha-L RNA-binding motif"/>
    <property type="match status" value="1"/>
</dbReference>
<dbReference type="FunFam" id="3.10.290.10:FF:000003">
    <property type="entry name" value="Pseudouridine synthase"/>
    <property type="match status" value="1"/>
</dbReference>
<dbReference type="InterPro" id="IPR020094">
    <property type="entry name" value="TruA/RsuA/RluB/E/F_N"/>
</dbReference>
<proteinExistence type="inferred from homology"/>
<evidence type="ECO:0000259" key="6">
    <source>
        <dbReference type="SMART" id="SM00363"/>
    </source>
</evidence>
<dbReference type="GO" id="GO:0120159">
    <property type="term" value="F:rRNA pseudouridine synthase activity"/>
    <property type="evidence" value="ECO:0007669"/>
    <property type="project" value="UniProtKB-ARBA"/>
</dbReference>
<dbReference type="PANTHER" id="PTHR47683:SF2">
    <property type="entry name" value="RNA-BINDING S4 DOMAIN-CONTAINING PROTEIN"/>
    <property type="match status" value="1"/>
</dbReference>
<comment type="similarity">
    <text evidence="1 5">Belongs to the pseudouridine synthase RsuA family.</text>
</comment>
<dbReference type="Pfam" id="PF00849">
    <property type="entry name" value="PseudoU_synth_2"/>
    <property type="match status" value="1"/>
</dbReference>
<dbReference type="CDD" id="cd00165">
    <property type="entry name" value="S4"/>
    <property type="match status" value="1"/>
</dbReference>
<dbReference type="FunFam" id="3.30.70.1560:FF:000001">
    <property type="entry name" value="Pseudouridine synthase"/>
    <property type="match status" value="1"/>
</dbReference>
<accession>A0A923SSE3</accession>
<name>A0A923SSE3_9FIRM</name>
<dbReference type="InterPro" id="IPR006145">
    <property type="entry name" value="PsdUridine_synth_RsuA/RluA"/>
</dbReference>
<dbReference type="PROSITE" id="PS50889">
    <property type="entry name" value="S4"/>
    <property type="match status" value="1"/>
</dbReference>
<dbReference type="Proteomes" id="UP000644115">
    <property type="component" value="Unassembled WGS sequence"/>
</dbReference>
<evidence type="ECO:0000256" key="2">
    <source>
        <dbReference type="ARBA" id="ARBA00022884"/>
    </source>
</evidence>
<sequence length="235" mass="26109">MRLNKYIAAAGICSRRKADELIANGNVKVNGAVVQQMGVDVGEDDVVMVNGKVLEHRAQKKVYVAVNKPLGYITSMDDDKGRATVAELVADIPERLFPVGRLDYNTTGLLIMTNDGELTYTLTHPKHEVYKTYVAVVAGVLSDSRVARLRKGVDIGGFVTSPAKVKVIKQLPRRAIVEIQIREGKNRQVRKMFAAVGNRVQELKRTAIGNIHLGRLMEGHYRKLSLEEIEYLKSL</sequence>
<evidence type="ECO:0000256" key="4">
    <source>
        <dbReference type="PROSITE-ProRule" id="PRU00182"/>
    </source>
</evidence>